<feature type="repeat" description="TPR" evidence="3">
    <location>
        <begin position="208"/>
        <end position="241"/>
    </location>
</feature>
<dbReference type="SUPFAM" id="SSF48452">
    <property type="entry name" value="TPR-like"/>
    <property type="match status" value="4"/>
</dbReference>
<dbReference type="EMBL" id="KV454538">
    <property type="protein sequence ID" value="ODV70007.1"/>
    <property type="molecule type" value="Genomic_DNA"/>
</dbReference>
<evidence type="ECO:0000256" key="1">
    <source>
        <dbReference type="ARBA" id="ARBA00022737"/>
    </source>
</evidence>
<dbReference type="GO" id="GO:0031126">
    <property type="term" value="P:sno(s)RNA 3'-end processing"/>
    <property type="evidence" value="ECO:0007669"/>
    <property type="project" value="EnsemblFungi"/>
</dbReference>
<keyword evidence="2 3" id="KW-0802">TPR repeat</keyword>
<accession>A0A1E4RRY3</accession>
<evidence type="ECO:0000256" key="2">
    <source>
        <dbReference type="ARBA" id="ARBA00022803"/>
    </source>
</evidence>
<dbReference type="GO" id="GO:1990269">
    <property type="term" value="F:RNA polymerase II C-terminal domain phosphoserine binding"/>
    <property type="evidence" value="ECO:0007669"/>
    <property type="project" value="EnsemblFungi"/>
</dbReference>
<evidence type="ECO:0000256" key="3">
    <source>
        <dbReference type="PROSITE-ProRule" id="PRU00339"/>
    </source>
</evidence>
<dbReference type="PANTHER" id="PTHR14027">
    <property type="entry name" value="RNA POLYMERASE-ASSOCIATED PROTEIN CTR9"/>
    <property type="match status" value="1"/>
</dbReference>
<feature type="compositionally biased region" description="Acidic residues" evidence="5">
    <location>
        <begin position="1024"/>
        <end position="1040"/>
    </location>
</feature>
<keyword evidence="4" id="KW-0175">Coiled coil</keyword>
<evidence type="ECO:0000313" key="7">
    <source>
        <dbReference type="Proteomes" id="UP000095085"/>
    </source>
</evidence>
<feature type="coiled-coil region" evidence="4">
    <location>
        <begin position="899"/>
        <end position="969"/>
    </location>
</feature>
<feature type="compositionally biased region" description="Acidic residues" evidence="5">
    <location>
        <begin position="1078"/>
        <end position="1097"/>
    </location>
</feature>
<dbReference type="SUPFAM" id="SSF81901">
    <property type="entry name" value="HCP-like"/>
    <property type="match status" value="1"/>
</dbReference>
<evidence type="ECO:0000256" key="4">
    <source>
        <dbReference type="SAM" id="Coils"/>
    </source>
</evidence>
<keyword evidence="1" id="KW-0677">Repeat</keyword>
<dbReference type="GO" id="GO:0000082">
    <property type="term" value="P:G1/S transition of mitotic cell cycle"/>
    <property type="evidence" value="ECO:0007669"/>
    <property type="project" value="EnsemblFungi"/>
</dbReference>
<dbReference type="InterPro" id="IPR019734">
    <property type="entry name" value="TPR_rpt"/>
</dbReference>
<dbReference type="SMART" id="SM00028">
    <property type="entry name" value="TPR"/>
    <property type="match status" value="11"/>
</dbReference>
<dbReference type="Proteomes" id="UP000095085">
    <property type="component" value="Unassembled WGS sequence"/>
</dbReference>
<feature type="compositionally biased region" description="Basic and acidic residues" evidence="5">
    <location>
        <begin position="985"/>
        <end position="994"/>
    </location>
</feature>
<dbReference type="GO" id="GO:0060260">
    <property type="term" value="P:regulation of transcription initiation by RNA polymerase II"/>
    <property type="evidence" value="ECO:0007669"/>
    <property type="project" value="EnsemblFungi"/>
</dbReference>
<dbReference type="PROSITE" id="PS50005">
    <property type="entry name" value="TPR"/>
    <property type="match status" value="3"/>
</dbReference>
<dbReference type="Gene3D" id="1.25.40.10">
    <property type="entry name" value="Tetratricopeptide repeat domain"/>
    <property type="match status" value="4"/>
</dbReference>
<evidence type="ECO:0000313" key="6">
    <source>
        <dbReference type="EMBL" id="ODV70007.1"/>
    </source>
</evidence>
<dbReference type="GO" id="GO:0006362">
    <property type="term" value="P:transcription elongation by RNA polymerase I"/>
    <property type="evidence" value="ECO:0007669"/>
    <property type="project" value="EnsemblFungi"/>
</dbReference>
<feature type="repeat" description="TPR" evidence="3">
    <location>
        <begin position="58"/>
        <end position="91"/>
    </location>
</feature>
<evidence type="ECO:0000256" key="5">
    <source>
        <dbReference type="SAM" id="MobiDB-lite"/>
    </source>
</evidence>
<organism evidence="6 7">
    <name type="scientific">Hyphopichia burtonii NRRL Y-1933</name>
    <dbReference type="NCBI Taxonomy" id="984485"/>
    <lineage>
        <taxon>Eukaryota</taxon>
        <taxon>Fungi</taxon>
        <taxon>Dikarya</taxon>
        <taxon>Ascomycota</taxon>
        <taxon>Saccharomycotina</taxon>
        <taxon>Pichiomycetes</taxon>
        <taxon>Debaryomycetaceae</taxon>
        <taxon>Hyphopichia</taxon>
    </lineage>
</organism>
<dbReference type="GO" id="GO:0000791">
    <property type="term" value="C:euchromatin"/>
    <property type="evidence" value="ECO:0007669"/>
    <property type="project" value="EnsemblFungi"/>
</dbReference>
<dbReference type="InterPro" id="IPR031101">
    <property type="entry name" value="Ctr9"/>
</dbReference>
<sequence>MEDATDISFYLGKQAVESIGNLDIPLSNGQIVSINLVNELPDDPNELISFLETENCPKKYWIAVGQAYAQSNKLDDAVKLITKALSLKQFNEKDKVSLNSFLSWVYLKYASKGINKQENLTNASDLINKINSMDNANVSNILARGTLYLYRDEADYALQTFDRLLKIDSNNCFAILSKANLILNKSKNYTNALKLYQQVLLLNPVMTPDPRIGIGLCFWLLKDEKMALNSWERALEINPNNTKAKILLNLSKFNALFNNSLTDEEFIKNYKLCLTDLSEIYKDNQNDPVILLTLASYYFSKGSYELVEKIVTHVIKTISGGNTNSVKSHGNKLSSFQANILSHASFWLGRISFIKNDFAQSQRYFHESIKLNEQNLLSKLGLGQSQIGRGSTEEAILTFESILKTNSKCLEVNYALGCLYSQQKSKRKQEQAIQFLERYLRLSSNRGLNSEGDDTTLLNKEPVALNAFLILSQLYETRDMGQALTYLNKAIEERKRIGQDAPLEVYNNIGVFNFIKNNYEDSIESFKTALGKLDDPEGFKSEDGDLLIDLPNDLKVSIKFNLARSTEFSDSSDDAIDIYESLLKECPHYFSAKLRLLFLDCISNKSAKEDIKSEIDELLSLNASDLEIRSFYGWFVRNFGKKLNLNPDSDTTHHRDTLVKYDSHDCYALISLANIYCTMARDIKGSSNDEKKKRYYIRAIELFTKVLSVDPKNVYAAQGLAIVYIENKEQNKGLDILRKIRDSLNDISIYLNLGHVLVDLKQYSKAIENYGIALARYLNPNDSRILSFLARAWYLRGISEKSFPYLKKSLEYCQEALDSSQVSKSSLKFNLAYVQFQTAEFISKFPVEQRNVDDINETILNLNEAVKTFTELSSDAEKHSPYPKQELKARASLGGTTLLNRLNVCLEEVKENINKVEEKLELAKKLREEEEASKVKEAEEAKAALQAKEAELAKERAKLQEQAQLWAEEARMNVVVDDEDDDKIFNEETAEKESKKKKGGRKAGSTNKGAKGKKKGRKNKAVVEDSEEESPEPSDNESEEQASPRKRKSAVSGDEDEDDDNISAKNTNKKKKFKSSDIIEDSDDELDDDLFGGEDNNEESKPNDED</sequence>
<dbReference type="Pfam" id="PF13432">
    <property type="entry name" value="TPR_16"/>
    <property type="match status" value="1"/>
</dbReference>
<proteinExistence type="predicted"/>
<dbReference type="GeneID" id="30993737"/>
<feature type="compositionally biased region" description="Basic residues" evidence="5">
    <location>
        <begin position="1010"/>
        <end position="1020"/>
    </location>
</feature>
<dbReference type="PANTHER" id="PTHR14027:SF2">
    <property type="entry name" value="RNA POLYMERASE-ASSOCIATED PROTEIN CTR9 HOMOLOG"/>
    <property type="match status" value="1"/>
</dbReference>
<dbReference type="GO" id="GO:1901525">
    <property type="term" value="P:negative regulation of mitophagy"/>
    <property type="evidence" value="ECO:0007669"/>
    <property type="project" value="EnsemblFungi"/>
</dbReference>
<dbReference type="GO" id="GO:0001015">
    <property type="term" value="P:snoRNA transcription by RNA polymerase II"/>
    <property type="evidence" value="ECO:0007669"/>
    <property type="project" value="EnsemblFungi"/>
</dbReference>
<dbReference type="Pfam" id="PF13181">
    <property type="entry name" value="TPR_8"/>
    <property type="match status" value="1"/>
</dbReference>
<dbReference type="OrthoDB" id="343875at2759"/>
<gene>
    <name evidence="6" type="ORF">HYPBUDRAFT_117837</name>
</gene>
<dbReference type="GO" id="GO:0090262">
    <property type="term" value="P:regulation of transcription-coupled nucleotide-excision repair"/>
    <property type="evidence" value="ECO:0007669"/>
    <property type="project" value="EnsemblFungi"/>
</dbReference>
<dbReference type="STRING" id="984485.A0A1E4RRY3"/>
<dbReference type="GO" id="GO:0016593">
    <property type="term" value="C:Cdc73/Paf1 complex"/>
    <property type="evidence" value="ECO:0007669"/>
    <property type="project" value="EnsemblFungi"/>
</dbReference>
<dbReference type="InterPro" id="IPR011990">
    <property type="entry name" value="TPR-like_helical_dom_sf"/>
</dbReference>
<dbReference type="AlphaFoldDB" id="A0A1E4RRY3"/>
<dbReference type="GO" id="GO:0003712">
    <property type="term" value="F:transcription coregulator activity"/>
    <property type="evidence" value="ECO:0007669"/>
    <property type="project" value="EnsemblFungi"/>
</dbReference>
<evidence type="ECO:0008006" key="8">
    <source>
        <dbReference type="Google" id="ProtNLM"/>
    </source>
</evidence>
<keyword evidence="7" id="KW-1185">Reference proteome</keyword>
<dbReference type="GO" id="GO:2001209">
    <property type="term" value="P:positive regulation of transcription elongation by RNA polymerase I"/>
    <property type="evidence" value="ECO:0007669"/>
    <property type="project" value="EnsemblFungi"/>
</dbReference>
<dbReference type="GO" id="GO:0061629">
    <property type="term" value="F:RNA polymerase II-specific DNA-binding transcription factor binding"/>
    <property type="evidence" value="ECO:0007669"/>
    <property type="project" value="EnsemblFungi"/>
</dbReference>
<dbReference type="GO" id="GO:0006353">
    <property type="term" value="P:DNA-templated transcription termination"/>
    <property type="evidence" value="ECO:0007669"/>
    <property type="project" value="EnsemblFungi"/>
</dbReference>
<name>A0A1E4RRY3_9ASCO</name>
<reference evidence="7" key="1">
    <citation type="submission" date="2016-05" db="EMBL/GenBank/DDBJ databases">
        <title>Comparative genomics of biotechnologically important yeasts.</title>
        <authorList>
            <consortium name="DOE Joint Genome Institute"/>
            <person name="Riley R."/>
            <person name="Haridas S."/>
            <person name="Wolfe K.H."/>
            <person name="Lopes M.R."/>
            <person name="Hittinger C.T."/>
            <person name="Goker M."/>
            <person name="Salamov A."/>
            <person name="Wisecaver J."/>
            <person name="Long T.M."/>
            <person name="Aerts A.L."/>
            <person name="Barry K."/>
            <person name="Choi C."/>
            <person name="Clum A."/>
            <person name="Coughlan A.Y."/>
            <person name="Deshpande S."/>
            <person name="Douglass A.P."/>
            <person name="Hanson S.J."/>
            <person name="Klenk H.-P."/>
            <person name="Labutti K."/>
            <person name="Lapidus A."/>
            <person name="Lindquist E."/>
            <person name="Lipzen A."/>
            <person name="Meier-Kolthoff J.P."/>
            <person name="Ohm R.A."/>
            <person name="Otillar R.P."/>
            <person name="Pangilinan J."/>
            <person name="Peng Y."/>
            <person name="Rokas A."/>
            <person name="Rosa C.A."/>
            <person name="Scheuner C."/>
            <person name="Sibirny A.A."/>
            <person name="Slot J.C."/>
            <person name="Stielow J.B."/>
            <person name="Sun H."/>
            <person name="Kurtzman C.P."/>
            <person name="Blackwell M."/>
            <person name="Grigoriev I.V."/>
            <person name="Jeffries T.W."/>
        </authorList>
    </citation>
    <scope>NUCLEOTIDE SEQUENCE [LARGE SCALE GENOMIC DNA]</scope>
    <source>
        <strain evidence="7">NRRL Y-1933</strain>
    </source>
</reference>
<dbReference type="GO" id="GO:0031124">
    <property type="term" value="P:mRNA 3'-end processing"/>
    <property type="evidence" value="ECO:0007669"/>
    <property type="project" value="EnsemblFungi"/>
</dbReference>
<feature type="region of interest" description="Disordered" evidence="5">
    <location>
        <begin position="985"/>
        <end position="1106"/>
    </location>
</feature>
<dbReference type="GO" id="GO:0045142">
    <property type="term" value="F:triplex DNA binding"/>
    <property type="evidence" value="ECO:0007669"/>
    <property type="project" value="EnsemblFungi"/>
</dbReference>
<protein>
    <recommendedName>
        <fullName evidence="8">TPR-like protein</fullName>
    </recommendedName>
</protein>
<feature type="repeat" description="TPR" evidence="3">
    <location>
        <begin position="138"/>
        <end position="171"/>
    </location>
</feature>
<dbReference type="GO" id="GO:0006368">
    <property type="term" value="P:transcription elongation by RNA polymerase II"/>
    <property type="evidence" value="ECO:0007669"/>
    <property type="project" value="EnsemblFungi"/>
</dbReference>
<dbReference type="RefSeq" id="XP_020079074.1">
    <property type="nucleotide sequence ID" value="XM_020219187.1"/>
</dbReference>